<dbReference type="Gene3D" id="1.20.120.20">
    <property type="entry name" value="Apolipoprotein"/>
    <property type="match status" value="1"/>
</dbReference>
<dbReference type="Proteomes" id="UP000295083">
    <property type="component" value="Unassembled WGS sequence"/>
</dbReference>
<dbReference type="PANTHER" id="PTHR40636:SF1">
    <property type="entry name" value="CSBD-LIKE DOMAIN-CONTAINING PROTEIN"/>
    <property type="match status" value="1"/>
</dbReference>
<accession>A0A4R8PN41</accession>
<sequence>MFDKQLRDIPILNKLTSNSPNHYRTTKPTFKMPVGNNDQNNGVTGAAKFVTSTLGNTVGGVTRTVGNVTGAATKGVGDTITSAGGSTGRPVGDGISNVGGGLQNALNSVGKGAEDAGQWKRS</sequence>
<evidence type="ECO:0000313" key="3">
    <source>
        <dbReference type="Proteomes" id="UP000295083"/>
    </source>
</evidence>
<protein>
    <submittedName>
        <fullName evidence="2">Uncharacterized protein</fullName>
    </submittedName>
</protein>
<feature type="region of interest" description="Disordered" evidence="1">
    <location>
        <begin position="16"/>
        <end position="39"/>
    </location>
</feature>
<feature type="compositionally biased region" description="Polar residues" evidence="1">
    <location>
        <begin position="16"/>
        <end position="28"/>
    </location>
</feature>
<dbReference type="AlphaFoldDB" id="A0A4R8PN41"/>
<organism evidence="2 3">
    <name type="scientific">Colletotrichum spinosum</name>
    <dbReference type="NCBI Taxonomy" id="1347390"/>
    <lineage>
        <taxon>Eukaryota</taxon>
        <taxon>Fungi</taxon>
        <taxon>Dikarya</taxon>
        <taxon>Ascomycota</taxon>
        <taxon>Pezizomycotina</taxon>
        <taxon>Sordariomycetes</taxon>
        <taxon>Hypocreomycetidae</taxon>
        <taxon>Glomerellales</taxon>
        <taxon>Glomerellaceae</taxon>
        <taxon>Colletotrichum</taxon>
        <taxon>Colletotrichum orbiculare species complex</taxon>
    </lineage>
</organism>
<gene>
    <name evidence="2" type="ORF">C8035_v004348</name>
</gene>
<feature type="region of interest" description="Disordered" evidence="1">
    <location>
        <begin position="81"/>
        <end position="101"/>
    </location>
</feature>
<comment type="caution">
    <text evidence="2">The sequence shown here is derived from an EMBL/GenBank/DDBJ whole genome shotgun (WGS) entry which is preliminary data.</text>
</comment>
<evidence type="ECO:0000256" key="1">
    <source>
        <dbReference type="SAM" id="MobiDB-lite"/>
    </source>
</evidence>
<evidence type="ECO:0000313" key="2">
    <source>
        <dbReference type="EMBL" id="TDZ13441.1"/>
    </source>
</evidence>
<proteinExistence type="predicted"/>
<dbReference type="PANTHER" id="PTHR40636">
    <property type="entry name" value="CSBD-LIKE DOMAIN-CONTAINING PROTEIN"/>
    <property type="match status" value="1"/>
</dbReference>
<name>A0A4R8PN41_9PEZI</name>
<dbReference type="EMBL" id="QAPG01010712">
    <property type="protein sequence ID" value="TDZ13441.1"/>
    <property type="molecule type" value="Genomic_DNA"/>
</dbReference>
<reference evidence="2 3" key="1">
    <citation type="submission" date="2018-11" db="EMBL/GenBank/DDBJ databases">
        <title>Genome sequence and assembly of Colletotrichum spinosum.</title>
        <authorList>
            <person name="Gan P."/>
            <person name="Shirasu K."/>
        </authorList>
    </citation>
    <scope>NUCLEOTIDE SEQUENCE [LARGE SCALE GENOMIC DNA]</scope>
    <source>
        <strain evidence="2 3">CBS 515.97</strain>
    </source>
</reference>
<keyword evidence="3" id="KW-1185">Reference proteome</keyword>